<dbReference type="SUPFAM" id="SSF57845">
    <property type="entry name" value="B-box zinc-binding domain"/>
    <property type="match status" value="1"/>
</dbReference>
<dbReference type="GO" id="GO:0061630">
    <property type="term" value="F:ubiquitin protein ligase activity"/>
    <property type="evidence" value="ECO:0007669"/>
    <property type="project" value="TreeGrafter"/>
</dbReference>
<dbReference type="GO" id="GO:0008270">
    <property type="term" value="F:zinc ion binding"/>
    <property type="evidence" value="ECO:0007669"/>
    <property type="project" value="UniProtKB-KW"/>
</dbReference>
<evidence type="ECO:0000256" key="3">
    <source>
        <dbReference type="ARBA" id="ARBA00022833"/>
    </source>
</evidence>
<dbReference type="GO" id="GO:0045087">
    <property type="term" value="P:innate immune response"/>
    <property type="evidence" value="ECO:0007669"/>
    <property type="project" value="TreeGrafter"/>
</dbReference>
<dbReference type="GO" id="GO:0016925">
    <property type="term" value="P:protein sumoylation"/>
    <property type="evidence" value="ECO:0007669"/>
    <property type="project" value="TreeGrafter"/>
</dbReference>
<keyword evidence="3" id="KW-0862">Zinc</keyword>
<dbReference type="AlphaFoldDB" id="A0A8T2JJ96"/>
<keyword evidence="5" id="KW-1133">Transmembrane helix</keyword>
<dbReference type="InterPro" id="IPR017907">
    <property type="entry name" value="Znf_RING_CS"/>
</dbReference>
<keyword evidence="5" id="KW-0812">Transmembrane</keyword>
<reference evidence="8" key="1">
    <citation type="thesis" date="2020" institute="ProQuest LLC" country="789 East Eisenhower Parkway, Ann Arbor, MI, USA">
        <title>Comparative Genomics and Chromosome Evolution.</title>
        <authorList>
            <person name="Mudd A.B."/>
        </authorList>
    </citation>
    <scope>NUCLEOTIDE SEQUENCE</scope>
    <source>
        <strain evidence="8">Female2</strain>
        <tissue evidence="8">Blood</tissue>
    </source>
</reference>
<sequence length="386" mass="44404">MENFEDELTCSVCYNIFNDPRILPCSHTFCRNCLENVVNSSRHYSWRTSLAQIKCPSCRSTADLPLSGILSLPINFALKSIVEKYKTENHCKVTTCPEHNRQPLNVFCLKDRKLICGQCLTIGHHQGHAIDDLENAFVRERETASKYLRILSNKQFTGVSAVIKTLEEQMNHCKKIVQDDKKDLLHFFETLSETLEQKKQKLLAALNDVGQEIGEVYAAKIEEMKQIQDEELDLISLSSSVQEESSPIVYLENIHNIRERMKALKKKELIPIHLVEIHPRARQFLKNIWLKTNIGEINQMATPKINICFAKPENDKIIQDKYTNLCILLVIPIFIALLLFIVLCNTDIANSLTARYWTCLSKIVQPVLEVLQYTIYSIDDFIFSLS</sequence>
<dbReference type="CDD" id="cd19790">
    <property type="entry name" value="Bbox2_TRIM59_C-XI"/>
    <property type="match status" value="1"/>
</dbReference>
<evidence type="ECO:0000259" key="7">
    <source>
        <dbReference type="PROSITE" id="PS50119"/>
    </source>
</evidence>
<evidence type="ECO:0000313" key="8">
    <source>
        <dbReference type="EMBL" id="KAG8445229.1"/>
    </source>
</evidence>
<feature type="domain" description="B box-type" evidence="7">
    <location>
        <begin position="91"/>
        <end position="133"/>
    </location>
</feature>
<dbReference type="PANTHER" id="PTHR25462">
    <property type="entry name" value="BONUS, ISOFORM C-RELATED"/>
    <property type="match status" value="1"/>
</dbReference>
<dbReference type="EMBL" id="JAACNH010000004">
    <property type="protein sequence ID" value="KAG8445229.1"/>
    <property type="molecule type" value="Genomic_DNA"/>
</dbReference>
<dbReference type="SMART" id="SM00184">
    <property type="entry name" value="RING"/>
    <property type="match status" value="1"/>
</dbReference>
<dbReference type="SUPFAM" id="SSF57850">
    <property type="entry name" value="RING/U-box"/>
    <property type="match status" value="1"/>
</dbReference>
<accession>A0A8T2JJ96</accession>
<evidence type="ECO:0000259" key="6">
    <source>
        <dbReference type="PROSITE" id="PS50089"/>
    </source>
</evidence>
<dbReference type="InterPro" id="IPR047153">
    <property type="entry name" value="TRIM45/56/19-like"/>
</dbReference>
<dbReference type="PANTHER" id="PTHR25462:SF229">
    <property type="entry name" value="TRANSCRIPTION INTERMEDIARY FACTOR 1-BETA"/>
    <property type="match status" value="1"/>
</dbReference>
<keyword evidence="9" id="KW-1185">Reference proteome</keyword>
<dbReference type="InterPro" id="IPR013083">
    <property type="entry name" value="Znf_RING/FYVE/PHD"/>
</dbReference>
<dbReference type="Pfam" id="PF00643">
    <property type="entry name" value="zf-B_box"/>
    <property type="match status" value="1"/>
</dbReference>
<dbReference type="Gene3D" id="3.30.160.60">
    <property type="entry name" value="Classic Zinc Finger"/>
    <property type="match status" value="1"/>
</dbReference>
<evidence type="ECO:0008006" key="10">
    <source>
        <dbReference type="Google" id="ProtNLM"/>
    </source>
</evidence>
<gene>
    <name evidence="8" type="ORF">GDO86_010129</name>
</gene>
<dbReference type="Gene3D" id="3.30.40.10">
    <property type="entry name" value="Zinc/RING finger domain, C3HC4 (zinc finger)"/>
    <property type="match status" value="1"/>
</dbReference>
<dbReference type="SMART" id="SM00336">
    <property type="entry name" value="BBOX"/>
    <property type="match status" value="1"/>
</dbReference>
<proteinExistence type="predicted"/>
<dbReference type="PROSITE" id="PS50089">
    <property type="entry name" value="ZF_RING_2"/>
    <property type="match status" value="1"/>
</dbReference>
<feature type="domain" description="RING-type" evidence="6">
    <location>
        <begin position="10"/>
        <end position="59"/>
    </location>
</feature>
<dbReference type="OrthoDB" id="6105938at2759"/>
<dbReference type="Pfam" id="PF13445">
    <property type="entry name" value="zf-RING_UBOX"/>
    <property type="match status" value="1"/>
</dbReference>
<evidence type="ECO:0000256" key="4">
    <source>
        <dbReference type="PROSITE-ProRule" id="PRU00024"/>
    </source>
</evidence>
<dbReference type="InterPro" id="IPR001841">
    <property type="entry name" value="Znf_RING"/>
</dbReference>
<dbReference type="GO" id="GO:0090575">
    <property type="term" value="C:RNA polymerase II transcription regulator complex"/>
    <property type="evidence" value="ECO:0007669"/>
    <property type="project" value="TreeGrafter"/>
</dbReference>
<keyword evidence="2 4" id="KW-0863">Zinc-finger</keyword>
<dbReference type="PROSITE" id="PS00518">
    <property type="entry name" value="ZF_RING_1"/>
    <property type="match status" value="1"/>
</dbReference>
<keyword evidence="1" id="KW-0479">Metal-binding</keyword>
<evidence type="ECO:0000313" key="9">
    <source>
        <dbReference type="Proteomes" id="UP000812440"/>
    </source>
</evidence>
<evidence type="ECO:0000256" key="2">
    <source>
        <dbReference type="ARBA" id="ARBA00022771"/>
    </source>
</evidence>
<comment type="caution">
    <text evidence="8">The sequence shown here is derived from an EMBL/GenBank/DDBJ whole genome shotgun (WGS) entry which is preliminary data.</text>
</comment>
<dbReference type="Proteomes" id="UP000812440">
    <property type="component" value="Chromosome 5"/>
</dbReference>
<organism evidence="8 9">
    <name type="scientific">Hymenochirus boettgeri</name>
    <name type="common">Congo dwarf clawed frog</name>
    <dbReference type="NCBI Taxonomy" id="247094"/>
    <lineage>
        <taxon>Eukaryota</taxon>
        <taxon>Metazoa</taxon>
        <taxon>Chordata</taxon>
        <taxon>Craniata</taxon>
        <taxon>Vertebrata</taxon>
        <taxon>Euteleostomi</taxon>
        <taxon>Amphibia</taxon>
        <taxon>Batrachia</taxon>
        <taxon>Anura</taxon>
        <taxon>Pipoidea</taxon>
        <taxon>Pipidae</taxon>
        <taxon>Pipinae</taxon>
        <taxon>Hymenochirus</taxon>
    </lineage>
</organism>
<evidence type="ECO:0000256" key="1">
    <source>
        <dbReference type="ARBA" id="ARBA00022723"/>
    </source>
</evidence>
<evidence type="ECO:0000256" key="5">
    <source>
        <dbReference type="SAM" id="Phobius"/>
    </source>
</evidence>
<name>A0A8T2JJ96_9PIPI</name>
<dbReference type="GO" id="GO:0045892">
    <property type="term" value="P:negative regulation of DNA-templated transcription"/>
    <property type="evidence" value="ECO:0007669"/>
    <property type="project" value="TreeGrafter"/>
</dbReference>
<dbReference type="InterPro" id="IPR027370">
    <property type="entry name" value="Znf-RING_euk"/>
</dbReference>
<keyword evidence="5" id="KW-0472">Membrane</keyword>
<feature type="transmembrane region" description="Helical" evidence="5">
    <location>
        <begin position="322"/>
        <end position="343"/>
    </location>
</feature>
<dbReference type="GO" id="GO:0006513">
    <property type="term" value="P:protein monoubiquitination"/>
    <property type="evidence" value="ECO:0007669"/>
    <property type="project" value="TreeGrafter"/>
</dbReference>
<protein>
    <recommendedName>
        <fullName evidence="10">Tripartite motif-containing protein 59</fullName>
    </recommendedName>
</protein>
<dbReference type="PROSITE" id="PS50119">
    <property type="entry name" value="ZF_BBOX"/>
    <property type="match status" value="1"/>
</dbReference>
<dbReference type="InterPro" id="IPR000315">
    <property type="entry name" value="Znf_B-box"/>
</dbReference>